<dbReference type="PANTHER" id="PTHR24099:SF20">
    <property type="entry name" value="TRIPARTITE MOTIF-CONTAINING PROTEIN 46"/>
    <property type="match status" value="1"/>
</dbReference>
<evidence type="ECO:0000259" key="2">
    <source>
        <dbReference type="PROSITE" id="PS50853"/>
    </source>
</evidence>
<dbReference type="InterPro" id="IPR036116">
    <property type="entry name" value="FN3_sf"/>
</dbReference>
<dbReference type="Proteomes" id="UP001460270">
    <property type="component" value="Unassembled WGS sequence"/>
</dbReference>
<feature type="compositionally biased region" description="Low complexity" evidence="1">
    <location>
        <begin position="183"/>
        <end position="201"/>
    </location>
</feature>
<dbReference type="PANTHER" id="PTHR24099">
    <property type="entry name" value="E3 UBIQUITIN-PROTEIN LIGASE TRIM36-RELATED"/>
    <property type="match status" value="1"/>
</dbReference>
<dbReference type="AlphaFoldDB" id="A0AAW0NR66"/>
<accession>A0AAW0NR66</accession>
<feature type="domain" description="Fibronectin type-III" evidence="2">
    <location>
        <begin position="1"/>
        <end position="46"/>
    </location>
</feature>
<proteinExistence type="predicted"/>
<dbReference type="GO" id="GO:0001764">
    <property type="term" value="P:neuron migration"/>
    <property type="evidence" value="ECO:0007669"/>
    <property type="project" value="TreeGrafter"/>
</dbReference>
<feature type="compositionally biased region" description="Basic and acidic residues" evidence="1">
    <location>
        <begin position="148"/>
        <end position="157"/>
    </location>
</feature>
<dbReference type="CDD" id="cd00063">
    <property type="entry name" value="FN3"/>
    <property type="match status" value="1"/>
</dbReference>
<dbReference type="GO" id="GO:0044304">
    <property type="term" value="C:main axon"/>
    <property type="evidence" value="ECO:0007669"/>
    <property type="project" value="TreeGrafter"/>
</dbReference>
<dbReference type="GO" id="GO:0048490">
    <property type="term" value="P:anterograde synaptic vesicle transport"/>
    <property type="evidence" value="ECO:0007669"/>
    <property type="project" value="TreeGrafter"/>
</dbReference>
<dbReference type="Gene3D" id="2.60.40.10">
    <property type="entry name" value="Immunoglobulins"/>
    <property type="match status" value="1"/>
</dbReference>
<comment type="caution">
    <text evidence="3">The sequence shown here is derived from an EMBL/GenBank/DDBJ whole genome shotgun (WGS) entry which is preliminary data.</text>
</comment>
<gene>
    <name evidence="3" type="ORF">WMY93_019730</name>
</gene>
<dbReference type="GO" id="GO:0007409">
    <property type="term" value="P:axonogenesis"/>
    <property type="evidence" value="ECO:0007669"/>
    <property type="project" value="TreeGrafter"/>
</dbReference>
<dbReference type="InterPro" id="IPR013783">
    <property type="entry name" value="Ig-like_fold"/>
</dbReference>
<organism evidence="3 4">
    <name type="scientific">Mugilogobius chulae</name>
    <name type="common">yellowstripe goby</name>
    <dbReference type="NCBI Taxonomy" id="88201"/>
    <lineage>
        <taxon>Eukaryota</taxon>
        <taxon>Metazoa</taxon>
        <taxon>Chordata</taxon>
        <taxon>Craniata</taxon>
        <taxon>Vertebrata</taxon>
        <taxon>Euteleostomi</taxon>
        <taxon>Actinopterygii</taxon>
        <taxon>Neopterygii</taxon>
        <taxon>Teleostei</taxon>
        <taxon>Neoteleostei</taxon>
        <taxon>Acanthomorphata</taxon>
        <taxon>Gobiaria</taxon>
        <taxon>Gobiiformes</taxon>
        <taxon>Gobioidei</taxon>
        <taxon>Gobiidae</taxon>
        <taxon>Gobionellinae</taxon>
        <taxon>Mugilogobius</taxon>
    </lineage>
</organism>
<feature type="region of interest" description="Disordered" evidence="1">
    <location>
        <begin position="144"/>
        <end position="230"/>
    </location>
</feature>
<evidence type="ECO:0000256" key="1">
    <source>
        <dbReference type="SAM" id="MobiDB-lite"/>
    </source>
</evidence>
<keyword evidence="4" id="KW-1185">Reference proteome</keyword>
<dbReference type="InterPro" id="IPR050617">
    <property type="entry name" value="E3_ligase_FN3/SPRY"/>
</dbReference>
<dbReference type="EMBL" id="JBBPFD010000014">
    <property type="protein sequence ID" value="KAK7898877.1"/>
    <property type="molecule type" value="Genomic_DNA"/>
</dbReference>
<dbReference type="SUPFAM" id="SSF49265">
    <property type="entry name" value="Fibronectin type III"/>
    <property type="match status" value="1"/>
</dbReference>
<dbReference type="GO" id="GO:0001578">
    <property type="term" value="P:microtubule bundle formation"/>
    <property type="evidence" value="ECO:0007669"/>
    <property type="project" value="TreeGrafter"/>
</dbReference>
<evidence type="ECO:0000313" key="3">
    <source>
        <dbReference type="EMBL" id="KAK7898877.1"/>
    </source>
</evidence>
<name>A0AAW0NR66_9GOBI</name>
<sequence length="272" mass="29469">MDEVTGSSAVIDRLEMDSVYVLRVRGCNKAGYGDYSEEVYLHTPPAPVLNFYLDSRWGLHADRLVVTKEQRCARSVPGLSLLQAADHALTSCHLTSDLLVGDVAITQGRHYWACSVEPGSYLVKVGVGLESKLQEWFHLPQDMASPRYDPDSGHDSGAEDGVDSALPSASSRWGWGRSTCPSTTTTTPTTTTATALETPLPTATPPRHPRESPTRCPPTGRVPGFREGPRHLLRRPLAEAAVGGARGLLRSSLSRFLLHRGRGFATPGARSQ</sequence>
<dbReference type="GO" id="GO:1904115">
    <property type="term" value="C:axon cytoplasm"/>
    <property type="evidence" value="ECO:0007669"/>
    <property type="project" value="GOC"/>
</dbReference>
<evidence type="ECO:0000313" key="4">
    <source>
        <dbReference type="Proteomes" id="UP001460270"/>
    </source>
</evidence>
<protein>
    <recommendedName>
        <fullName evidence="2">Fibronectin type-III domain-containing protein</fullName>
    </recommendedName>
</protein>
<reference evidence="4" key="1">
    <citation type="submission" date="2024-04" db="EMBL/GenBank/DDBJ databases">
        <title>Salinicola lusitanus LLJ914,a marine bacterium isolated from the Okinawa Trough.</title>
        <authorList>
            <person name="Li J."/>
        </authorList>
    </citation>
    <scope>NUCLEOTIDE SEQUENCE [LARGE SCALE GENOMIC DNA]</scope>
</reference>
<dbReference type="InterPro" id="IPR003961">
    <property type="entry name" value="FN3_dom"/>
</dbReference>
<dbReference type="PROSITE" id="PS50853">
    <property type="entry name" value="FN3"/>
    <property type="match status" value="1"/>
</dbReference>